<dbReference type="PIRSF" id="PIRSF000126">
    <property type="entry name" value="11-beta-HSD1"/>
    <property type="match status" value="1"/>
</dbReference>
<keyword evidence="7" id="KW-1185">Reference proteome</keyword>
<keyword evidence="2" id="KW-0521">NADP</keyword>
<keyword evidence="3" id="KW-0496">Mitochondrion</keyword>
<dbReference type="CDD" id="cd05356">
    <property type="entry name" value="17beta-HSD1_like_SDR_c"/>
    <property type="match status" value="1"/>
</dbReference>
<dbReference type="Proteomes" id="UP001153620">
    <property type="component" value="Chromosome 1"/>
</dbReference>
<dbReference type="Pfam" id="PF00106">
    <property type="entry name" value="adh_short"/>
    <property type="match status" value="1"/>
</dbReference>
<dbReference type="InterPro" id="IPR036291">
    <property type="entry name" value="NAD(P)-bd_dom_sf"/>
</dbReference>
<dbReference type="FunFam" id="3.40.50.720:FF:000137">
    <property type="entry name" value="Hydroxysteroid (17-beta) dehydrogenase 3"/>
    <property type="match status" value="1"/>
</dbReference>
<keyword evidence="5" id="KW-1133">Transmembrane helix</keyword>
<evidence type="ECO:0000256" key="4">
    <source>
        <dbReference type="ARBA" id="ARBA00038261"/>
    </source>
</evidence>
<dbReference type="PANTHER" id="PTHR44889">
    <property type="entry name" value="INACTIVE HYDROXYSTEROID DEHYDROGENASE-LIKE PROTEIN 1"/>
    <property type="match status" value="1"/>
</dbReference>
<accession>A0A9N9RJJ6</accession>
<proteinExistence type="inferred from homology"/>
<dbReference type="EMBL" id="OU895877">
    <property type="protein sequence ID" value="CAG9797923.1"/>
    <property type="molecule type" value="Genomic_DNA"/>
</dbReference>
<evidence type="ECO:0000313" key="6">
    <source>
        <dbReference type="EMBL" id="CAG9797923.1"/>
    </source>
</evidence>
<protein>
    <submittedName>
        <fullName evidence="6">Uncharacterized protein</fullName>
    </submittedName>
</protein>
<dbReference type="InterPro" id="IPR052149">
    <property type="entry name" value="17-beta-HSD3-like"/>
</dbReference>
<evidence type="ECO:0000313" key="7">
    <source>
        <dbReference type="Proteomes" id="UP001153620"/>
    </source>
</evidence>
<dbReference type="PRINTS" id="PR00080">
    <property type="entry name" value="SDRFAMILY"/>
</dbReference>
<dbReference type="GO" id="GO:0005739">
    <property type="term" value="C:mitochondrion"/>
    <property type="evidence" value="ECO:0007669"/>
    <property type="project" value="UniProtKB-SubCell"/>
</dbReference>
<gene>
    <name evidence="6" type="ORF">CHIRRI_LOCUS909</name>
</gene>
<dbReference type="AlphaFoldDB" id="A0A9N9RJJ6"/>
<evidence type="ECO:0000256" key="3">
    <source>
        <dbReference type="ARBA" id="ARBA00023128"/>
    </source>
</evidence>
<dbReference type="SUPFAM" id="SSF51735">
    <property type="entry name" value="NAD(P)-binding Rossmann-fold domains"/>
    <property type="match status" value="1"/>
</dbReference>
<name>A0A9N9RJJ6_9DIPT</name>
<evidence type="ECO:0000256" key="2">
    <source>
        <dbReference type="ARBA" id="ARBA00022857"/>
    </source>
</evidence>
<evidence type="ECO:0000256" key="1">
    <source>
        <dbReference type="ARBA" id="ARBA00004173"/>
    </source>
</evidence>
<reference evidence="6" key="1">
    <citation type="submission" date="2022-01" db="EMBL/GenBank/DDBJ databases">
        <authorList>
            <person name="King R."/>
        </authorList>
    </citation>
    <scope>NUCLEOTIDE SEQUENCE</scope>
</reference>
<dbReference type="PANTHER" id="PTHR44889:SF1">
    <property type="entry name" value="INACTIVE HYDROXYSTEROID DEHYDROGENASE-LIKE PROTEIN 1"/>
    <property type="match status" value="1"/>
</dbReference>
<dbReference type="InterPro" id="IPR002347">
    <property type="entry name" value="SDR_fam"/>
</dbReference>
<dbReference type="Gene3D" id="3.40.50.720">
    <property type="entry name" value="NAD(P)-binding Rossmann-like Domain"/>
    <property type="match status" value="1"/>
</dbReference>
<comment type="similarity">
    <text evidence="4">Belongs to the short-chain dehydrogenases/reductases (SDR) family. 17-beta-HSD 3 subfamily.</text>
</comment>
<organism evidence="6 7">
    <name type="scientific">Chironomus riparius</name>
    <dbReference type="NCBI Taxonomy" id="315576"/>
    <lineage>
        <taxon>Eukaryota</taxon>
        <taxon>Metazoa</taxon>
        <taxon>Ecdysozoa</taxon>
        <taxon>Arthropoda</taxon>
        <taxon>Hexapoda</taxon>
        <taxon>Insecta</taxon>
        <taxon>Pterygota</taxon>
        <taxon>Neoptera</taxon>
        <taxon>Endopterygota</taxon>
        <taxon>Diptera</taxon>
        <taxon>Nematocera</taxon>
        <taxon>Chironomoidea</taxon>
        <taxon>Chironomidae</taxon>
        <taxon>Chironominae</taxon>
        <taxon>Chironomus</taxon>
    </lineage>
</organism>
<dbReference type="OrthoDB" id="5545019at2759"/>
<feature type="transmembrane region" description="Helical" evidence="5">
    <location>
        <begin position="12"/>
        <end position="33"/>
    </location>
</feature>
<sequence length="345" mass="39253">MESMQDKIVNFYLNYQVPLLTLSLIGLYAYIWWAYENFKSILQIVKALLSPYFLPNENKSLSEKYGKWAVITGSTDGIGKQYAIGLAKQGLNVVLISRTESKLKEVANEIESMYSVKTKYIAADFGSGKEIYEEIKQKLQMLDIGILVNNVGRMYDFPDDLDNVPEDLLWQIININVGAVTMMSRMVIPQMKVNRRGIIVNISSGSECQPTPLMTVYASTKAYVRNFSLALNKELEEHNVQVQLVTPLFVQTKMNNFSTYVMKGNILMPDVESYTKFAVFTLGKSSQTTGYWSHGLQYGAMRLCPEFIRTIISLSMNRGFREEYYAQQKILNNNNNSDIVAKISN</sequence>
<evidence type="ECO:0000256" key="5">
    <source>
        <dbReference type="SAM" id="Phobius"/>
    </source>
</evidence>
<reference evidence="6" key="2">
    <citation type="submission" date="2022-10" db="EMBL/GenBank/DDBJ databases">
        <authorList>
            <consortium name="ENA_rothamsted_submissions"/>
            <consortium name="culmorum"/>
            <person name="King R."/>
        </authorList>
    </citation>
    <scope>NUCLEOTIDE SEQUENCE</scope>
</reference>
<dbReference type="PRINTS" id="PR00081">
    <property type="entry name" value="GDHRDH"/>
</dbReference>
<keyword evidence="5" id="KW-0472">Membrane</keyword>
<comment type="subcellular location">
    <subcellularLocation>
        <location evidence="1">Mitochondrion</location>
    </subcellularLocation>
</comment>
<keyword evidence="5" id="KW-0812">Transmembrane</keyword>